<feature type="transmembrane region" description="Helical" evidence="8">
    <location>
        <begin position="277"/>
        <end position="297"/>
    </location>
</feature>
<feature type="domain" description="Cytochrome b561" evidence="10">
    <location>
        <begin position="208"/>
        <end position="417"/>
    </location>
</feature>
<dbReference type="OrthoDB" id="19261at2759"/>
<feature type="region of interest" description="Disordered" evidence="7">
    <location>
        <begin position="432"/>
        <end position="461"/>
    </location>
</feature>
<evidence type="ECO:0000256" key="8">
    <source>
        <dbReference type="SAM" id="Phobius"/>
    </source>
</evidence>
<evidence type="ECO:0000259" key="10">
    <source>
        <dbReference type="PROSITE" id="PS50939"/>
    </source>
</evidence>
<protein>
    <recommendedName>
        <fullName evidence="10">Cytochrome b561 domain-containing protein</fullName>
    </recommendedName>
</protein>
<reference evidence="11 12" key="1">
    <citation type="journal article" date="2018" name="Front. Microbiol.">
        <title>Prospects for Fungal Bioremediation of Acidic Radioactive Waste Sites: Characterization and Genome Sequence of Rhodotorula taiwanensis MD1149.</title>
        <authorList>
            <person name="Tkavc R."/>
            <person name="Matrosova V.Y."/>
            <person name="Grichenko O.E."/>
            <person name="Gostincar C."/>
            <person name="Volpe R.P."/>
            <person name="Klimenkova P."/>
            <person name="Gaidamakova E.K."/>
            <person name="Zhou C.E."/>
            <person name="Stewart B.J."/>
            <person name="Lyman M.G."/>
            <person name="Malfatti S.A."/>
            <person name="Rubinfeld B."/>
            <person name="Courtot M."/>
            <person name="Singh J."/>
            <person name="Dalgard C.L."/>
            <person name="Hamilton T."/>
            <person name="Frey K.G."/>
            <person name="Gunde-Cimerman N."/>
            <person name="Dugan L."/>
            <person name="Daly M.J."/>
        </authorList>
    </citation>
    <scope>NUCLEOTIDE SEQUENCE [LARGE SCALE GENOMIC DNA]</scope>
    <source>
        <strain evidence="11 12">MD1149</strain>
    </source>
</reference>
<comment type="subcellular location">
    <subcellularLocation>
        <location evidence="1">Membrane</location>
    </subcellularLocation>
</comment>
<feature type="chain" id="PRO_5015477888" description="Cytochrome b561 domain-containing protein" evidence="9">
    <location>
        <begin position="23"/>
        <end position="461"/>
    </location>
</feature>
<dbReference type="Gene3D" id="1.20.120.1770">
    <property type="match status" value="1"/>
</dbReference>
<dbReference type="GO" id="GO:0016020">
    <property type="term" value="C:membrane"/>
    <property type="evidence" value="ECO:0007669"/>
    <property type="project" value="UniProtKB-SubCell"/>
</dbReference>
<dbReference type="InterPro" id="IPR006593">
    <property type="entry name" value="Cyt_b561/ferric_Rdtase_TM"/>
</dbReference>
<dbReference type="CDD" id="cd08760">
    <property type="entry name" value="Cyt_b561_FRRS1_like"/>
    <property type="match status" value="1"/>
</dbReference>
<evidence type="ECO:0000313" key="12">
    <source>
        <dbReference type="Proteomes" id="UP000237144"/>
    </source>
</evidence>
<dbReference type="PANTHER" id="PTHR47797:SF3">
    <property type="entry name" value="CYTOCHROME B561 DOMAIN-CONTAINING PROTEIN"/>
    <property type="match status" value="1"/>
</dbReference>
<dbReference type="EMBL" id="PJQD01000035">
    <property type="protein sequence ID" value="POY73613.1"/>
    <property type="molecule type" value="Genomic_DNA"/>
</dbReference>
<gene>
    <name evidence="11" type="ORF">BMF94_3147</name>
</gene>
<dbReference type="STRING" id="741276.A0A2S5BA12"/>
<feature type="signal peptide" evidence="9">
    <location>
        <begin position="1"/>
        <end position="22"/>
    </location>
</feature>
<dbReference type="PANTHER" id="PTHR47797">
    <property type="entry name" value="DEHYDROGENASE, PUTATIVE (AFU_ORTHOLOGUE AFUA_8G05805)-RELATED"/>
    <property type="match status" value="1"/>
</dbReference>
<keyword evidence="9" id="KW-0732">Signal</keyword>
<evidence type="ECO:0000256" key="3">
    <source>
        <dbReference type="ARBA" id="ARBA00022692"/>
    </source>
</evidence>
<evidence type="ECO:0000256" key="4">
    <source>
        <dbReference type="ARBA" id="ARBA00022982"/>
    </source>
</evidence>
<dbReference type="Pfam" id="PF03188">
    <property type="entry name" value="Cytochrom_B561"/>
    <property type="match status" value="1"/>
</dbReference>
<evidence type="ECO:0000256" key="7">
    <source>
        <dbReference type="SAM" id="MobiDB-lite"/>
    </source>
</evidence>
<evidence type="ECO:0000256" key="9">
    <source>
        <dbReference type="SAM" id="SignalP"/>
    </source>
</evidence>
<feature type="transmembrane region" description="Helical" evidence="8">
    <location>
        <begin position="309"/>
        <end position="327"/>
    </location>
</feature>
<evidence type="ECO:0000313" key="11">
    <source>
        <dbReference type="EMBL" id="POY73613.1"/>
    </source>
</evidence>
<keyword evidence="2" id="KW-0813">Transport</keyword>
<evidence type="ECO:0000256" key="2">
    <source>
        <dbReference type="ARBA" id="ARBA00022448"/>
    </source>
</evidence>
<feature type="transmembrane region" description="Helical" evidence="8">
    <location>
        <begin position="241"/>
        <end position="265"/>
    </location>
</feature>
<comment type="caution">
    <text evidence="11">The sequence shown here is derived from an EMBL/GenBank/DDBJ whole genome shotgun (WGS) entry which is preliminary data.</text>
</comment>
<dbReference type="Proteomes" id="UP000237144">
    <property type="component" value="Unassembled WGS sequence"/>
</dbReference>
<dbReference type="SMART" id="SM00665">
    <property type="entry name" value="B561"/>
    <property type="match status" value="1"/>
</dbReference>
<evidence type="ECO:0000256" key="6">
    <source>
        <dbReference type="ARBA" id="ARBA00023136"/>
    </source>
</evidence>
<keyword evidence="4" id="KW-0249">Electron transport</keyword>
<evidence type="ECO:0000256" key="5">
    <source>
        <dbReference type="ARBA" id="ARBA00022989"/>
    </source>
</evidence>
<dbReference type="SUPFAM" id="SSF49344">
    <property type="entry name" value="CBD9-like"/>
    <property type="match status" value="1"/>
</dbReference>
<feature type="transmembrane region" description="Helical" evidence="8">
    <location>
        <begin position="356"/>
        <end position="376"/>
    </location>
</feature>
<keyword evidence="6 8" id="KW-0472">Membrane</keyword>
<keyword evidence="3 8" id="KW-0812">Transmembrane</keyword>
<sequence>MTTMFALLSLLPLLATIGQALSADQIRSVFGTSDLVGATKTLPRFNFSVVANASHALYVLNSSTPVDQIGWLGTGTGSSMGNADYIIAWPHVSGSSANWTISHRIPGHSSHDMPQLASSSAGTDTQAYYQLVPELTTTDPSASYGAVAFLRPLNVGSSYPIKSSAQAALNSDPTEFVYASGSKNPGSANEGASFAQHDQAKGSTSLNMTMPVNLAAMVAGSAGPNDSTSSGSGKGSHRNILIAHAVLGSVALVILSPLAVLIARFGRDRMAWFPAHWVLNLVSAILIIITFALGTYATGNEFNDTHQQLGLAIFILVLLQATLGLIGHRTQRNRLTSSRPSYASYSFLPSRPSFPFVRLSHVVLGLVTIGLGYWQIETGISDDGEWQQKMSGSVPKAVQVIFWILVAVEVAAYVLAWAWHIGARVKKGPVKGAAARDGRASDESTLMDDMPPPVTAKPSRF</sequence>
<organism evidence="11 12">
    <name type="scientific">Rhodotorula taiwanensis</name>
    <dbReference type="NCBI Taxonomy" id="741276"/>
    <lineage>
        <taxon>Eukaryota</taxon>
        <taxon>Fungi</taxon>
        <taxon>Dikarya</taxon>
        <taxon>Basidiomycota</taxon>
        <taxon>Pucciniomycotina</taxon>
        <taxon>Microbotryomycetes</taxon>
        <taxon>Sporidiobolales</taxon>
        <taxon>Sporidiobolaceae</taxon>
        <taxon>Rhodotorula</taxon>
    </lineage>
</organism>
<accession>A0A2S5BA12</accession>
<evidence type="ECO:0000256" key="1">
    <source>
        <dbReference type="ARBA" id="ARBA00004370"/>
    </source>
</evidence>
<keyword evidence="12" id="KW-1185">Reference proteome</keyword>
<dbReference type="PROSITE" id="PS50939">
    <property type="entry name" value="CYTOCHROME_B561"/>
    <property type="match status" value="1"/>
</dbReference>
<keyword evidence="5 8" id="KW-1133">Transmembrane helix</keyword>
<dbReference type="AlphaFoldDB" id="A0A2S5BA12"/>
<name>A0A2S5BA12_9BASI</name>
<proteinExistence type="predicted"/>
<feature type="transmembrane region" description="Helical" evidence="8">
    <location>
        <begin position="400"/>
        <end position="419"/>
    </location>
</feature>